<dbReference type="PANTHER" id="PTHR13162">
    <property type="entry name" value="CCR4-NOT TRANSCRIPTION COMPLEX"/>
    <property type="match status" value="1"/>
</dbReference>
<dbReference type="Pfam" id="PF16415">
    <property type="entry name" value="CNOT1_CAF1_bind"/>
    <property type="match status" value="1"/>
</dbReference>
<feature type="non-terminal residue" evidence="2">
    <location>
        <position position="1"/>
    </location>
</feature>
<evidence type="ECO:0000313" key="3">
    <source>
        <dbReference type="Proteomes" id="UP000886523"/>
    </source>
</evidence>
<proteinExistence type="predicted"/>
<dbReference type="GO" id="GO:0017148">
    <property type="term" value="P:negative regulation of translation"/>
    <property type="evidence" value="ECO:0007669"/>
    <property type="project" value="InterPro"/>
</dbReference>
<dbReference type="InterPro" id="IPR040398">
    <property type="entry name" value="Not1"/>
</dbReference>
<gene>
    <name evidence="2" type="ORF">BS47DRAFT_1283953</name>
</gene>
<feature type="non-terminal residue" evidence="2">
    <location>
        <position position="106"/>
    </location>
</feature>
<dbReference type="EMBL" id="MU129148">
    <property type="protein sequence ID" value="KAF9505512.1"/>
    <property type="molecule type" value="Genomic_DNA"/>
</dbReference>
<dbReference type="Gene3D" id="1.25.40.180">
    <property type="match status" value="1"/>
</dbReference>
<dbReference type="InterPro" id="IPR032191">
    <property type="entry name" value="CNOT1_CAF1_bind"/>
</dbReference>
<protein>
    <recommendedName>
        <fullName evidence="1">CCR4-NOT transcription complex subunit 1 CAF1-binding domain-containing protein</fullName>
    </recommendedName>
</protein>
<dbReference type="PANTHER" id="PTHR13162:SF8">
    <property type="entry name" value="CCR4-NOT TRANSCRIPTION COMPLEX SUBUNIT 1"/>
    <property type="match status" value="1"/>
</dbReference>
<dbReference type="GO" id="GO:0030015">
    <property type="term" value="C:CCR4-NOT core complex"/>
    <property type="evidence" value="ECO:0007669"/>
    <property type="project" value="InterPro"/>
</dbReference>
<dbReference type="GO" id="GO:0060090">
    <property type="term" value="F:molecular adaptor activity"/>
    <property type="evidence" value="ECO:0007669"/>
    <property type="project" value="TreeGrafter"/>
</dbReference>
<dbReference type="Proteomes" id="UP000886523">
    <property type="component" value="Unassembled WGS sequence"/>
</dbReference>
<dbReference type="GO" id="GO:0000932">
    <property type="term" value="C:P-body"/>
    <property type="evidence" value="ECO:0007669"/>
    <property type="project" value="TreeGrafter"/>
</dbReference>
<name>A0A9P6AGN8_9AGAM</name>
<organism evidence="2 3">
    <name type="scientific">Hydnum rufescens UP504</name>
    <dbReference type="NCBI Taxonomy" id="1448309"/>
    <lineage>
        <taxon>Eukaryota</taxon>
        <taxon>Fungi</taxon>
        <taxon>Dikarya</taxon>
        <taxon>Basidiomycota</taxon>
        <taxon>Agaricomycotina</taxon>
        <taxon>Agaricomycetes</taxon>
        <taxon>Cantharellales</taxon>
        <taxon>Hydnaceae</taxon>
        <taxon>Hydnum</taxon>
    </lineage>
</organism>
<feature type="domain" description="CCR4-NOT transcription complex subunit 1 CAF1-binding" evidence="1">
    <location>
        <begin position="1"/>
        <end position="106"/>
    </location>
</feature>
<reference evidence="2" key="1">
    <citation type="journal article" date="2020" name="Nat. Commun.">
        <title>Large-scale genome sequencing of mycorrhizal fungi provides insights into the early evolution of symbiotic traits.</title>
        <authorList>
            <person name="Miyauchi S."/>
            <person name="Kiss E."/>
            <person name="Kuo A."/>
            <person name="Drula E."/>
            <person name="Kohler A."/>
            <person name="Sanchez-Garcia M."/>
            <person name="Morin E."/>
            <person name="Andreopoulos B."/>
            <person name="Barry K.W."/>
            <person name="Bonito G."/>
            <person name="Buee M."/>
            <person name="Carver A."/>
            <person name="Chen C."/>
            <person name="Cichocki N."/>
            <person name="Clum A."/>
            <person name="Culley D."/>
            <person name="Crous P.W."/>
            <person name="Fauchery L."/>
            <person name="Girlanda M."/>
            <person name="Hayes R.D."/>
            <person name="Keri Z."/>
            <person name="LaButti K."/>
            <person name="Lipzen A."/>
            <person name="Lombard V."/>
            <person name="Magnuson J."/>
            <person name="Maillard F."/>
            <person name="Murat C."/>
            <person name="Nolan M."/>
            <person name="Ohm R.A."/>
            <person name="Pangilinan J."/>
            <person name="Pereira M.F."/>
            <person name="Perotto S."/>
            <person name="Peter M."/>
            <person name="Pfister S."/>
            <person name="Riley R."/>
            <person name="Sitrit Y."/>
            <person name="Stielow J.B."/>
            <person name="Szollosi G."/>
            <person name="Zifcakova L."/>
            <person name="Stursova M."/>
            <person name="Spatafora J.W."/>
            <person name="Tedersoo L."/>
            <person name="Vaario L.M."/>
            <person name="Yamada A."/>
            <person name="Yan M."/>
            <person name="Wang P."/>
            <person name="Xu J."/>
            <person name="Bruns T."/>
            <person name="Baldrian P."/>
            <person name="Vilgalys R."/>
            <person name="Dunand C."/>
            <person name="Henrissat B."/>
            <person name="Grigoriev I.V."/>
            <person name="Hibbett D."/>
            <person name="Nagy L.G."/>
            <person name="Martin F.M."/>
        </authorList>
    </citation>
    <scope>NUCLEOTIDE SEQUENCE</scope>
    <source>
        <strain evidence="2">UP504</strain>
    </source>
</reference>
<dbReference type="OrthoDB" id="1933107at2759"/>
<keyword evidence="3" id="KW-1185">Reference proteome</keyword>
<comment type="caution">
    <text evidence="2">The sequence shown here is derived from an EMBL/GenBank/DDBJ whole genome shotgun (WGS) entry which is preliminary data.</text>
</comment>
<evidence type="ECO:0000313" key="2">
    <source>
        <dbReference type="EMBL" id="KAF9505512.1"/>
    </source>
</evidence>
<accession>A0A9P6AGN8</accession>
<sequence>GSWLGAITLAHNQAIKHRHLSFKDLLLEGYDGNCLLKATPFVCKILEQWTKSTVFTPPNGWLMAVLSLLAELYHFANLHLNLEFEIEVLCKSLNVDLDKLEPTTVL</sequence>
<dbReference type="AlphaFoldDB" id="A0A9P6AGN8"/>
<dbReference type="GO" id="GO:0000288">
    <property type="term" value="P:nuclear-transcribed mRNA catabolic process, deadenylation-dependent decay"/>
    <property type="evidence" value="ECO:0007669"/>
    <property type="project" value="TreeGrafter"/>
</dbReference>
<evidence type="ECO:0000259" key="1">
    <source>
        <dbReference type="Pfam" id="PF16415"/>
    </source>
</evidence>